<evidence type="ECO:0000256" key="1">
    <source>
        <dbReference type="SAM" id="Phobius"/>
    </source>
</evidence>
<evidence type="ECO:0000313" key="2">
    <source>
        <dbReference type="EMBL" id="PIP46681.1"/>
    </source>
</evidence>
<gene>
    <name evidence="2" type="ORF">COX15_00050</name>
</gene>
<dbReference type="NCBIfam" id="TIGR02532">
    <property type="entry name" value="IV_pilin_GFxxxE"/>
    <property type="match status" value="1"/>
</dbReference>
<evidence type="ECO:0008006" key="4">
    <source>
        <dbReference type="Google" id="ProtNLM"/>
    </source>
</evidence>
<accession>A0A2H0AMP5</accession>
<dbReference type="AlphaFoldDB" id="A0A2H0AMP5"/>
<feature type="transmembrane region" description="Helical" evidence="1">
    <location>
        <begin position="12"/>
        <end position="34"/>
    </location>
</feature>
<keyword evidence="1" id="KW-1133">Transmembrane helix</keyword>
<sequence length="190" mass="20353">MVMFKTQERTGFTLIEMLVVISVTLILSAILIGYSREAGKQLLLVNNQAKLVSLISRAKSLSIVTFIENTALPSSPSDPKVCGYGVHVEKGTGEVSIFRDLAIDCANSDNKFGSGDVKLTGQLNVFQLNSQATQFASDTTLRDVIFIPPDPTTIINGDVSTKEAAISIEVKDGSSKSTVKINNAGRISTK</sequence>
<comment type="caution">
    <text evidence="2">The sequence shown here is derived from an EMBL/GenBank/DDBJ whole genome shotgun (WGS) entry which is preliminary data.</text>
</comment>
<keyword evidence="1" id="KW-0472">Membrane</keyword>
<reference evidence="2 3" key="1">
    <citation type="submission" date="2017-09" db="EMBL/GenBank/DDBJ databases">
        <title>Depth-based differentiation of microbial function through sediment-hosted aquifers and enrichment of novel symbionts in the deep terrestrial subsurface.</title>
        <authorList>
            <person name="Probst A.J."/>
            <person name="Ladd B."/>
            <person name="Jarett J.K."/>
            <person name="Geller-Mcgrath D.E."/>
            <person name="Sieber C.M."/>
            <person name="Emerson J.B."/>
            <person name="Anantharaman K."/>
            <person name="Thomas B.C."/>
            <person name="Malmstrom R."/>
            <person name="Stieglmeier M."/>
            <person name="Klingl A."/>
            <person name="Woyke T."/>
            <person name="Ryan C.M."/>
            <person name="Banfield J.F."/>
        </authorList>
    </citation>
    <scope>NUCLEOTIDE SEQUENCE [LARGE SCALE GENOMIC DNA]</scope>
    <source>
        <strain evidence="2">CG23_combo_of_CG06-09_8_20_14_all_42_19</strain>
    </source>
</reference>
<dbReference type="Proteomes" id="UP000230007">
    <property type="component" value="Unassembled WGS sequence"/>
</dbReference>
<proteinExistence type="predicted"/>
<dbReference type="EMBL" id="PCSK01000001">
    <property type="protein sequence ID" value="PIP46681.1"/>
    <property type="molecule type" value="Genomic_DNA"/>
</dbReference>
<protein>
    <recommendedName>
        <fullName evidence="4">General secretion pathway GspH domain-containing protein</fullName>
    </recommendedName>
</protein>
<dbReference type="InterPro" id="IPR012902">
    <property type="entry name" value="N_methyl_site"/>
</dbReference>
<dbReference type="Pfam" id="PF07963">
    <property type="entry name" value="N_methyl"/>
    <property type="match status" value="1"/>
</dbReference>
<organism evidence="2 3">
    <name type="scientific">Candidatus Colwellbacteria bacterium CG23_combo_of_CG06-09_8_20_14_all_42_19</name>
    <dbReference type="NCBI Taxonomy" id="1974541"/>
    <lineage>
        <taxon>Bacteria</taxon>
        <taxon>Candidatus Colwelliibacteriota</taxon>
    </lineage>
</organism>
<name>A0A2H0AMP5_9BACT</name>
<keyword evidence="1" id="KW-0812">Transmembrane</keyword>
<evidence type="ECO:0000313" key="3">
    <source>
        <dbReference type="Proteomes" id="UP000230007"/>
    </source>
</evidence>
<dbReference type="PROSITE" id="PS00409">
    <property type="entry name" value="PROKAR_NTER_METHYL"/>
    <property type="match status" value="1"/>
</dbReference>